<dbReference type="GO" id="GO:0016301">
    <property type="term" value="F:kinase activity"/>
    <property type="evidence" value="ECO:0007669"/>
    <property type="project" value="UniProtKB-KW"/>
</dbReference>
<dbReference type="AlphaFoldDB" id="A0A392M083"/>
<evidence type="ECO:0000313" key="1">
    <source>
        <dbReference type="EMBL" id="MCH80717.1"/>
    </source>
</evidence>
<comment type="caution">
    <text evidence="1">The sequence shown here is derived from an EMBL/GenBank/DDBJ whole genome shotgun (WGS) entry which is preliminary data.</text>
</comment>
<keyword evidence="2" id="KW-1185">Reference proteome</keyword>
<dbReference type="Proteomes" id="UP000265520">
    <property type="component" value="Unassembled WGS sequence"/>
</dbReference>
<sequence>MDAKWGCGGSKPSLYGANGRKMGLWRFETVAIWCCHARIRDLSTTVATWGCGGSKPPLNTPEPLQIARFLVGKEIVNSYCNLWSGYHRETIFIEWRRPQEGWVKLICDGSQNDRLDLTGCGGLLRDSDGTWIKGYSQKLRVCDALHAKM</sequence>
<accession>A0A392M083</accession>
<reference evidence="1 2" key="1">
    <citation type="journal article" date="2018" name="Front. Plant Sci.">
        <title>Red Clover (Trifolium pratense) and Zigzag Clover (T. medium) - A Picture of Genomic Similarities and Differences.</title>
        <authorList>
            <person name="Dluhosova J."/>
            <person name="Istvanek J."/>
            <person name="Nedelnik J."/>
            <person name="Repkova J."/>
        </authorList>
    </citation>
    <scope>NUCLEOTIDE SEQUENCE [LARGE SCALE GENOMIC DNA]</scope>
    <source>
        <strain evidence="2">cv. 10/8</strain>
        <tissue evidence="1">Leaf</tissue>
    </source>
</reference>
<organism evidence="1 2">
    <name type="scientific">Trifolium medium</name>
    <dbReference type="NCBI Taxonomy" id="97028"/>
    <lineage>
        <taxon>Eukaryota</taxon>
        <taxon>Viridiplantae</taxon>
        <taxon>Streptophyta</taxon>
        <taxon>Embryophyta</taxon>
        <taxon>Tracheophyta</taxon>
        <taxon>Spermatophyta</taxon>
        <taxon>Magnoliopsida</taxon>
        <taxon>eudicotyledons</taxon>
        <taxon>Gunneridae</taxon>
        <taxon>Pentapetalae</taxon>
        <taxon>rosids</taxon>
        <taxon>fabids</taxon>
        <taxon>Fabales</taxon>
        <taxon>Fabaceae</taxon>
        <taxon>Papilionoideae</taxon>
        <taxon>50 kb inversion clade</taxon>
        <taxon>NPAAA clade</taxon>
        <taxon>Hologalegina</taxon>
        <taxon>IRL clade</taxon>
        <taxon>Trifolieae</taxon>
        <taxon>Trifolium</taxon>
    </lineage>
</organism>
<evidence type="ECO:0000313" key="2">
    <source>
        <dbReference type="Proteomes" id="UP000265520"/>
    </source>
</evidence>
<protein>
    <submittedName>
        <fullName evidence="1">Receptor-like kinase</fullName>
    </submittedName>
</protein>
<proteinExistence type="predicted"/>
<keyword evidence="1" id="KW-0808">Transferase</keyword>
<gene>
    <name evidence="1" type="ORF">A2U01_0001490</name>
</gene>
<dbReference type="EMBL" id="LXQA010001399">
    <property type="protein sequence ID" value="MCH80717.1"/>
    <property type="molecule type" value="Genomic_DNA"/>
</dbReference>
<name>A0A392M083_9FABA</name>
<keyword evidence="1" id="KW-0418">Kinase</keyword>
<dbReference type="PANTHER" id="PTHR47723">
    <property type="entry name" value="OS05G0353850 PROTEIN"/>
    <property type="match status" value="1"/>
</dbReference>
<dbReference type="PANTHER" id="PTHR47723:SF19">
    <property type="entry name" value="POLYNUCLEOTIDYL TRANSFERASE, RIBONUCLEASE H-LIKE SUPERFAMILY PROTEIN"/>
    <property type="match status" value="1"/>
</dbReference>
<keyword evidence="1" id="KW-0675">Receptor</keyword>
<dbReference type="InterPro" id="IPR053151">
    <property type="entry name" value="RNase_H-like"/>
</dbReference>